<sequence>MLELDLDEVATGSRLILFDLDLYEPTLVAWNVLGPLLKPGDVLYFDEAIDDDERRILNEELLPSGKFEYVGASSLGLGLVVS</sequence>
<dbReference type="EMBL" id="CP088295">
    <property type="protein sequence ID" value="UUY04102.1"/>
    <property type="molecule type" value="Genomic_DNA"/>
</dbReference>
<dbReference type="RefSeq" id="WP_353864595.1">
    <property type="nucleotide sequence ID" value="NZ_CP088295.1"/>
</dbReference>
<name>A0ABY5PIA2_9ACTN</name>
<keyword evidence="2" id="KW-1185">Reference proteome</keyword>
<proteinExistence type="predicted"/>
<accession>A0ABY5PIA2</accession>
<reference evidence="2" key="1">
    <citation type="submission" date="2021-11" db="EMBL/GenBank/DDBJ databases">
        <title>Cultivation dependent microbiological survey of springs from the worlds oldest radium mine currently devoted to the extraction of radon-saturated water.</title>
        <authorList>
            <person name="Kapinusova G."/>
            <person name="Smrhova T."/>
            <person name="Strejcek M."/>
            <person name="Suman J."/>
            <person name="Jani K."/>
            <person name="Pajer P."/>
            <person name="Uhlik O."/>
        </authorList>
    </citation>
    <scope>NUCLEOTIDE SEQUENCE [LARGE SCALE GENOMIC DNA]</scope>
    <source>
        <strain evidence="2">J379</strain>
    </source>
</reference>
<evidence type="ECO:0000313" key="2">
    <source>
        <dbReference type="Proteomes" id="UP001058860"/>
    </source>
</evidence>
<evidence type="ECO:0000313" key="1">
    <source>
        <dbReference type="EMBL" id="UUY04102.1"/>
    </source>
</evidence>
<dbReference type="InterPro" id="IPR029063">
    <property type="entry name" value="SAM-dependent_MTases_sf"/>
</dbReference>
<protein>
    <recommendedName>
        <fullName evidence="3">Methyltransferase</fullName>
    </recommendedName>
</protein>
<dbReference type="Gene3D" id="3.40.50.150">
    <property type="entry name" value="Vaccinia Virus protein VP39"/>
    <property type="match status" value="1"/>
</dbReference>
<gene>
    <name evidence="1" type="ORF">LRS13_00815</name>
</gene>
<evidence type="ECO:0008006" key="3">
    <source>
        <dbReference type="Google" id="ProtNLM"/>
    </source>
</evidence>
<organism evidence="1 2">
    <name type="scientific">Svornostia abyssi</name>
    <dbReference type="NCBI Taxonomy" id="2898438"/>
    <lineage>
        <taxon>Bacteria</taxon>
        <taxon>Bacillati</taxon>
        <taxon>Actinomycetota</taxon>
        <taxon>Thermoleophilia</taxon>
        <taxon>Solirubrobacterales</taxon>
        <taxon>Baekduiaceae</taxon>
        <taxon>Svornostia</taxon>
    </lineage>
</organism>
<dbReference type="Proteomes" id="UP001058860">
    <property type="component" value="Chromosome"/>
</dbReference>